<evidence type="ECO:0000313" key="3">
    <source>
        <dbReference type="Proteomes" id="UP000244225"/>
    </source>
</evidence>
<protein>
    <submittedName>
        <fullName evidence="2">Uncharacterized protein</fullName>
    </submittedName>
</protein>
<feature type="chain" id="PRO_5015561684" evidence="1">
    <location>
        <begin position="24"/>
        <end position="226"/>
    </location>
</feature>
<dbReference type="RefSeq" id="WP_108209806.1">
    <property type="nucleotide sequence ID" value="NZ_QBKI01000001.1"/>
</dbReference>
<evidence type="ECO:0000313" key="2">
    <source>
        <dbReference type="EMBL" id="PTX22215.1"/>
    </source>
</evidence>
<name>A0A2T5YSC7_9BACT</name>
<dbReference type="OrthoDB" id="680837at2"/>
<keyword evidence="3" id="KW-1185">Reference proteome</keyword>
<evidence type="ECO:0000256" key="1">
    <source>
        <dbReference type="SAM" id="SignalP"/>
    </source>
</evidence>
<reference evidence="2 3" key="1">
    <citation type="submission" date="2018-04" db="EMBL/GenBank/DDBJ databases">
        <title>Genomic Encyclopedia of Archaeal and Bacterial Type Strains, Phase II (KMG-II): from individual species to whole genera.</title>
        <authorList>
            <person name="Goeker M."/>
        </authorList>
    </citation>
    <scope>NUCLEOTIDE SEQUENCE [LARGE SCALE GENOMIC DNA]</scope>
    <source>
        <strain evidence="2 3">DSM 100162</strain>
    </source>
</reference>
<organism evidence="2 3">
    <name type="scientific">Pontibacter mucosus</name>
    <dbReference type="NCBI Taxonomy" id="1649266"/>
    <lineage>
        <taxon>Bacteria</taxon>
        <taxon>Pseudomonadati</taxon>
        <taxon>Bacteroidota</taxon>
        <taxon>Cytophagia</taxon>
        <taxon>Cytophagales</taxon>
        <taxon>Hymenobacteraceae</taxon>
        <taxon>Pontibacter</taxon>
    </lineage>
</organism>
<comment type="caution">
    <text evidence="2">The sequence shown here is derived from an EMBL/GenBank/DDBJ whole genome shotgun (WGS) entry which is preliminary data.</text>
</comment>
<dbReference type="EMBL" id="QBKI01000001">
    <property type="protein sequence ID" value="PTX22215.1"/>
    <property type="molecule type" value="Genomic_DNA"/>
</dbReference>
<sequence>MKTKLILLVLSLVFISAYMDASAQTAIVDVMGKPIQAKQYVDVQGSPYLFDDWKKGNVTLADGTTFEGMALMYDQITDEVIFRNDQGQAQAFLQPVVMFTFSLGEDGVKEAKRNFRKGYAPVDGASAGAFYEVLADGDTQLLKRYSKTIFEETPYGTATKVKKFQENTSYYVAKADKLEKVKQDKKSILNALPDKAPALEKYMKENRLNLRNDSDIIKLVDHYNSL</sequence>
<feature type="signal peptide" evidence="1">
    <location>
        <begin position="1"/>
        <end position="23"/>
    </location>
</feature>
<proteinExistence type="predicted"/>
<dbReference type="AlphaFoldDB" id="A0A2T5YSC7"/>
<gene>
    <name evidence="2" type="ORF">C8N40_10137</name>
</gene>
<dbReference type="Proteomes" id="UP000244225">
    <property type="component" value="Unassembled WGS sequence"/>
</dbReference>
<accession>A0A2T5YSC7</accession>
<keyword evidence="1" id="KW-0732">Signal</keyword>